<sequence length="215" mass="23920">MTKVTILGANGQIARLVEQHFINHADVQMNLFARDTDRLPSDIQNAMNTEIIEGDVNHYHAVFEAIAESDMVYANLGGQFTPMVRNIVKAMNEANVTRLIYVTGLGLYHEVPDPFGTWLEQSVGHAVMEDTRTAAQLIENNLAIDYTIIRAAYMSNNDMIDYELTNGDEPFKGTTISRASIANLIEEIILHPNEHKNESLGISQPGTDGDTPIYK</sequence>
<evidence type="ECO:0000256" key="1">
    <source>
        <dbReference type="SAM" id="MobiDB-lite"/>
    </source>
</evidence>
<name>A0A0R2JM90_9LACO</name>
<dbReference type="Proteomes" id="UP000051673">
    <property type="component" value="Unassembled WGS sequence"/>
</dbReference>
<dbReference type="EMBL" id="JQCD01000024">
    <property type="protein sequence ID" value="KRN76982.1"/>
    <property type="molecule type" value="Genomic_DNA"/>
</dbReference>
<accession>A0A0R2JM90</accession>
<dbReference type="SUPFAM" id="SSF51735">
    <property type="entry name" value="NAD(P)-binding Rossmann-fold domains"/>
    <property type="match status" value="1"/>
</dbReference>
<dbReference type="PANTHER" id="PTHR43355">
    <property type="entry name" value="FLAVIN REDUCTASE (NADPH)"/>
    <property type="match status" value="1"/>
</dbReference>
<dbReference type="Gene3D" id="3.40.50.720">
    <property type="entry name" value="NAD(P)-binding Rossmann-like Domain"/>
    <property type="match status" value="1"/>
</dbReference>
<dbReference type="GO" id="GO:0004074">
    <property type="term" value="F:biliverdin reductase [NAD(P)H] activity"/>
    <property type="evidence" value="ECO:0007669"/>
    <property type="project" value="TreeGrafter"/>
</dbReference>
<dbReference type="STRING" id="1620.IV67_GL000495"/>
<dbReference type="Pfam" id="PF13460">
    <property type="entry name" value="NAD_binding_10"/>
    <property type="match status" value="1"/>
</dbReference>
<dbReference type="RefSeq" id="WP_057787848.1">
    <property type="nucleotide sequence ID" value="NZ_JQCD01000024.1"/>
</dbReference>
<dbReference type="InterPro" id="IPR036291">
    <property type="entry name" value="NAD(P)-bd_dom_sf"/>
</dbReference>
<evidence type="ECO:0000259" key="2">
    <source>
        <dbReference type="Pfam" id="PF13460"/>
    </source>
</evidence>
<evidence type="ECO:0000313" key="3">
    <source>
        <dbReference type="EMBL" id="KRN76982.1"/>
    </source>
</evidence>
<comment type="caution">
    <text evidence="3">The sequence shown here is derived from an EMBL/GenBank/DDBJ whole genome shotgun (WGS) entry which is preliminary data.</text>
</comment>
<dbReference type="PATRIC" id="fig|1620.3.peg.501"/>
<dbReference type="InterPro" id="IPR051606">
    <property type="entry name" value="Polyketide_Oxido-like"/>
</dbReference>
<feature type="domain" description="NAD(P)-binding" evidence="2">
    <location>
        <begin position="8"/>
        <end position="192"/>
    </location>
</feature>
<dbReference type="AlphaFoldDB" id="A0A0R2JM90"/>
<dbReference type="InterPro" id="IPR016040">
    <property type="entry name" value="NAD(P)-bd_dom"/>
</dbReference>
<reference evidence="3 4" key="1">
    <citation type="journal article" date="2015" name="Genome Announc.">
        <title>Expanding the biotechnology potential of lactobacilli through comparative genomics of 213 strains and associated genera.</title>
        <authorList>
            <person name="Sun Z."/>
            <person name="Harris H.M."/>
            <person name="McCann A."/>
            <person name="Guo C."/>
            <person name="Argimon S."/>
            <person name="Zhang W."/>
            <person name="Yang X."/>
            <person name="Jeffery I.B."/>
            <person name="Cooney J.C."/>
            <person name="Kagawa T.F."/>
            <person name="Liu W."/>
            <person name="Song Y."/>
            <person name="Salvetti E."/>
            <person name="Wrobel A."/>
            <person name="Rasinkangas P."/>
            <person name="Parkhill J."/>
            <person name="Rea M.C."/>
            <person name="O'Sullivan O."/>
            <person name="Ritari J."/>
            <person name="Douillard F.P."/>
            <person name="Paul Ross R."/>
            <person name="Yang R."/>
            <person name="Briner A.E."/>
            <person name="Felis G.E."/>
            <person name="de Vos W.M."/>
            <person name="Barrangou R."/>
            <person name="Klaenhammer T.R."/>
            <person name="Caufield P.W."/>
            <person name="Cui Y."/>
            <person name="Zhang H."/>
            <person name="O'Toole P.W."/>
        </authorList>
    </citation>
    <scope>NUCLEOTIDE SEQUENCE [LARGE SCALE GENOMIC DNA]</scope>
    <source>
        <strain evidence="3 4">DSM 20014</strain>
    </source>
</reference>
<feature type="region of interest" description="Disordered" evidence="1">
    <location>
        <begin position="196"/>
        <end position="215"/>
    </location>
</feature>
<protein>
    <recommendedName>
        <fullName evidence="2">NAD(P)-binding domain-containing protein</fullName>
    </recommendedName>
</protein>
<evidence type="ECO:0000313" key="4">
    <source>
        <dbReference type="Proteomes" id="UP000051673"/>
    </source>
</evidence>
<dbReference type="OrthoDB" id="9803892at2"/>
<dbReference type="GO" id="GO:0042602">
    <property type="term" value="F:riboflavin reductase (NADPH) activity"/>
    <property type="evidence" value="ECO:0007669"/>
    <property type="project" value="TreeGrafter"/>
</dbReference>
<organism evidence="3 4">
    <name type="scientific">Weissella minor</name>
    <dbReference type="NCBI Taxonomy" id="1620"/>
    <lineage>
        <taxon>Bacteria</taxon>
        <taxon>Bacillati</taxon>
        <taxon>Bacillota</taxon>
        <taxon>Bacilli</taxon>
        <taxon>Lactobacillales</taxon>
        <taxon>Lactobacillaceae</taxon>
        <taxon>Weissella</taxon>
    </lineage>
</organism>
<gene>
    <name evidence="3" type="ORF">IV67_GL000495</name>
</gene>
<dbReference type="PANTHER" id="PTHR43355:SF2">
    <property type="entry name" value="FLAVIN REDUCTASE (NADPH)"/>
    <property type="match status" value="1"/>
</dbReference>
<keyword evidence="4" id="KW-1185">Reference proteome</keyword>
<proteinExistence type="predicted"/>